<evidence type="ECO:0000313" key="8">
    <source>
        <dbReference type="Proteomes" id="UP000265703"/>
    </source>
</evidence>
<evidence type="ECO:0000256" key="2">
    <source>
        <dbReference type="ARBA" id="ARBA00022771"/>
    </source>
</evidence>
<keyword evidence="3" id="KW-0862">Zinc</keyword>
<keyword evidence="1" id="KW-0479">Metal-binding</keyword>
<dbReference type="SMART" id="SM00291">
    <property type="entry name" value="ZnF_ZZ"/>
    <property type="match status" value="2"/>
</dbReference>
<accession>A0A397T6M2</accession>
<feature type="domain" description="ZZ-type" evidence="6">
    <location>
        <begin position="67"/>
        <end position="117"/>
    </location>
</feature>
<keyword evidence="2 4" id="KW-0863">Zinc-finger</keyword>
<feature type="domain" description="ZZ-type" evidence="6">
    <location>
        <begin position="137"/>
        <end position="191"/>
    </location>
</feature>
<dbReference type="STRING" id="658196.A0A397T6M2"/>
<dbReference type="OrthoDB" id="661148at2759"/>
<evidence type="ECO:0000256" key="1">
    <source>
        <dbReference type="ARBA" id="ARBA00022723"/>
    </source>
</evidence>
<evidence type="ECO:0000256" key="4">
    <source>
        <dbReference type="PROSITE-ProRule" id="PRU00228"/>
    </source>
</evidence>
<evidence type="ECO:0000259" key="6">
    <source>
        <dbReference type="PROSITE" id="PS50135"/>
    </source>
</evidence>
<dbReference type="GO" id="GO:0008270">
    <property type="term" value="F:zinc ion binding"/>
    <property type="evidence" value="ECO:0007669"/>
    <property type="project" value="UniProtKB-KW"/>
</dbReference>
<keyword evidence="8" id="KW-1185">Reference proteome</keyword>
<protein>
    <recommendedName>
        <fullName evidence="6">ZZ-type domain-containing protein</fullName>
    </recommendedName>
</protein>
<name>A0A397T6M2_9GLOM</name>
<organism evidence="7 8">
    <name type="scientific">Glomus cerebriforme</name>
    <dbReference type="NCBI Taxonomy" id="658196"/>
    <lineage>
        <taxon>Eukaryota</taxon>
        <taxon>Fungi</taxon>
        <taxon>Fungi incertae sedis</taxon>
        <taxon>Mucoromycota</taxon>
        <taxon>Glomeromycotina</taxon>
        <taxon>Glomeromycetes</taxon>
        <taxon>Glomerales</taxon>
        <taxon>Glomeraceae</taxon>
        <taxon>Glomus</taxon>
    </lineage>
</organism>
<dbReference type="InterPro" id="IPR052260">
    <property type="entry name" value="Autophagy_Rcpt_SigReg"/>
</dbReference>
<dbReference type="AlphaFoldDB" id="A0A397T6M2"/>
<evidence type="ECO:0000256" key="3">
    <source>
        <dbReference type="ARBA" id="ARBA00022833"/>
    </source>
</evidence>
<dbReference type="PROSITE" id="PS01357">
    <property type="entry name" value="ZF_ZZ_1"/>
    <property type="match status" value="1"/>
</dbReference>
<comment type="caution">
    <text evidence="7">The sequence shown here is derived from an EMBL/GenBank/DDBJ whole genome shotgun (WGS) entry which is preliminary data.</text>
</comment>
<dbReference type="InterPro" id="IPR000433">
    <property type="entry name" value="Znf_ZZ"/>
</dbReference>
<dbReference type="SUPFAM" id="SSF57850">
    <property type="entry name" value="RING/U-box"/>
    <property type="match status" value="2"/>
</dbReference>
<reference evidence="7 8" key="1">
    <citation type="submission" date="2018-06" db="EMBL/GenBank/DDBJ databases">
        <title>Comparative genomics reveals the genomic features of Rhizophagus irregularis, R. cerebriforme, R. diaphanum and Gigaspora rosea, and their symbiotic lifestyle signature.</title>
        <authorList>
            <person name="Morin E."/>
            <person name="San Clemente H."/>
            <person name="Chen E.C.H."/>
            <person name="De La Providencia I."/>
            <person name="Hainaut M."/>
            <person name="Kuo A."/>
            <person name="Kohler A."/>
            <person name="Murat C."/>
            <person name="Tang N."/>
            <person name="Roy S."/>
            <person name="Loubradou J."/>
            <person name="Henrissat B."/>
            <person name="Grigoriev I.V."/>
            <person name="Corradi N."/>
            <person name="Roux C."/>
            <person name="Martin F.M."/>
        </authorList>
    </citation>
    <scope>NUCLEOTIDE SEQUENCE [LARGE SCALE GENOMIC DNA]</scope>
    <source>
        <strain evidence="7 8">DAOM 227022</strain>
    </source>
</reference>
<sequence length="211" mass="23975">MTNNEIELAHLKMENDRLRNECAKSYQEKEDGMSLNYTLSEQVKDLQEEVNSLKMRRNVDDFEELVKHSCTCDSCGATISGIRYKCGHCADFDLCGFCIGANHDDNHAFLKIRSPVHIDSNVVLLSPFRHYPSSLIHSGIYCDICGKSPICGIRYKCGNCRDFDVCGKCEVNISKLHDKSHIFIKLNRPVYPDIGFENTPLLPNFTLSINF</sequence>
<dbReference type="EMBL" id="QKYT01000103">
    <property type="protein sequence ID" value="RIA93492.1"/>
    <property type="molecule type" value="Genomic_DNA"/>
</dbReference>
<dbReference type="PROSITE" id="PS50135">
    <property type="entry name" value="ZF_ZZ_2"/>
    <property type="match status" value="2"/>
</dbReference>
<evidence type="ECO:0000256" key="5">
    <source>
        <dbReference type="SAM" id="Coils"/>
    </source>
</evidence>
<gene>
    <name evidence="7" type="ORF">C1645_762407</name>
</gene>
<dbReference type="InterPro" id="IPR043145">
    <property type="entry name" value="Znf_ZZ_sf"/>
</dbReference>
<proteinExistence type="predicted"/>
<dbReference type="PANTHER" id="PTHR15090:SF8">
    <property type="entry name" value="ZZ-TYPE ZINC FINGER-CONTAINING PROTEIN"/>
    <property type="match status" value="1"/>
</dbReference>
<keyword evidence="5" id="KW-0175">Coiled coil</keyword>
<dbReference type="Pfam" id="PF00569">
    <property type="entry name" value="ZZ"/>
    <property type="match status" value="2"/>
</dbReference>
<evidence type="ECO:0000313" key="7">
    <source>
        <dbReference type="EMBL" id="RIA93492.1"/>
    </source>
</evidence>
<feature type="coiled-coil region" evidence="5">
    <location>
        <begin position="1"/>
        <end position="56"/>
    </location>
</feature>
<dbReference type="Proteomes" id="UP000265703">
    <property type="component" value="Unassembled WGS sequence"/>
</dbReference>
<dbReference type="PANTHER" id="PTHR15090">
    <property type="entry name" value="SEQUESTOSOME 1-RELATED"/>
    <property type="match status" value="1"/>
</dbReference>
<dbReference type="Gene3D" id="3.30.60.90">
    <property type="match status" value="2"/>
</dbReference>